<dbReference type="KEGG" id="ssw:SSGZ1_1860"/>
<keyword evidence="1" id="KW-1133">Transmembrane helix</keyword>
<dbReference type="EMBL" id="CP000837">
    <property type="protein sequence ID" value="ADE32316.1"/>
    <property type="molecule type" value="Genomic_DNA"/>
</dbReference>
<organism evidence="2 3">
    <name type="scientific">Streptococcus suis (strain GZ1)</name>
    <dbReference type="NCBI Taxonomy" id="423211"/>
    <lineage>
        <taxon>Bacteria</taxon>
        <taxon>Bacillati</taxon>
        <taxon>Bacillota</taxon>
        <taxon>Bacilli</taxon>
        <taxon>Lactobacillales</taxon>
        <taxon>Streptococcaceae</taxon>
        <taxon>Streptococcus</taxon>
    </lineage>
</organism>
<feature type="transmembrane region" description="Helical" evidence="1">
    <location>
        <begin position="27"/>
        <end position="45"/>
    </location>
</feature>
<keyword evidence="1" id="KW-0472">Membrane</keyword>
<reference evidence="2 3" key="1">
    <citation type="journal article" date="2009" name="J. Infect. Dis.">
        <title>Clinical, experimental, and genomic differences between intermediately pathogenic, highly pathogenic, and epidemic Streptococcus suis.</title>
        <authorList>
            <person name="Ye C."/>
            <person name="Zheng H."/>
            <person name="Zhang J."/>
            <person name="Jing H."/>
            <person name="Wang L."/>
            <person name="Xiong Y."/>
            <person name="Wang W."/>
            <person name="Zhou Z."/>
            <person name="Sun Q."/>
            <person name="Luo X."/>
            <person name="Du H."/>
            <person name="Gottschalk M."/>
            <person name="Xu J."/>
        </authorList>
    </citation>
    <scope>NUCLEOTIDE SEQUENCE [LARGE SCALE GENOMIC DNA]</scope>
    <source>
        <strain evidence="2 3">GZ1</strain>
    </source>
</reference>
<name>D5AES3_STRGZ</name>
<gene>
    <name evidence="2" type="ordered locus">SSGZ1_1860</name>
</gene>
<protein>
    <submittedName>
        <fullName evidence="2">Uncharacterized protein</fullName>
    </submittedName>
</protein>
<accession>D5AES3</accession>
<dbReference type="Proteomes" id="UP000002359">
    <property type="component" value="Chromosome"/>
</dbReference>
<dbReference type="HOGENOM" id="CLU_1509815_0_0_9"/>
<evidence type="ECO:0000313" key="3">
    <source>
        <dbReference type="Proteomes" id="UP000002359"/>
    </source>
</evidence>
<evidence type="ECO:0000256" key="1">
    <source>
        <dbReference type="SAM" id="Phobius"/>
    </source>
</evidence>
<dbReference type="PATRIC" id="fig|423211.3.peg.1832"/>
<sequence>MEDYMAKKIRDEHGNVYVQKKPFYKRIWFIVLVGLFAIGLIKNLTSSSGGQSSTEQVSTSSIRYKTYQLSEVAISINESWKSKEGDTSDTLYFYPDDSSLAMAYWLPLEESVKDATVRSQYLKGMEQSGKVIPANESSAKIDGMDSFLYDATGTIDGEAYKGQLFLVDTPTGIFKCNLYVKG</sequence>
<evidence type="ECO:0000313" key="2">
    <source>
        <dbReference type="EMBL" id="ADE32316.1"/>
    </source>
</evidence>
<keyword evidence="1" id="KW-0812">Transmembrane</keyword>
<dbReference type="AlphaFoldDB" id="D5AES3"/>
<proteinExistence type="predicted"/>